<keyword evidence="8" id="KW-1185">Reference proteome</keyword>
<dbReference type="NCBIfam" id="TIGR00138">
    <property type="entry name" value="rsmG_gidB"/>
    <property type="match status" value="1"/>
</dbReference>
<feature type="binding site" evidence="6">
    <location>
        <position position="65"/>
    </location>
    <ligand>
        <name>S-adenosyl-L-methionine</name>
        <dbReference type="ChEBI" id="CHEBI:59789"/>
    </ligand>
</feature>
<protein>
    <recommendedName>
        <fullName evidence="6">Ribosomal RNA small subunit methyltransferase G</fullName>
        <ecNumber evidence="6">2.1.1.170</ecNumber>
    </recommendedName>
    <alternativeName>
        <fullName evidence="6">16S rRNA 7-methylguanosine methyltransferase</fullName>
        <shortName evidence="6">16S rRNA m7G methyltransferase</shortName>
    </alternativeName>
</protein>
<feature type="binding site" evidence="6">
    <location>
        <position position="134"/>
    </location>
    <ligand>
        <name>S-adenosyl-L-methionine</name>
        <dbReference type="ChEBI" id="CHEBI:59789"/>
    </ligand>
</feature>
<evidence type="ECO:0000256" key="3">
    <source>
        <dbReference type="ARBA" id="ARBA00022603"/>
    </source>
</evidence>
<dbReference type="PANTHER" id="PTHR31760">
    <property type="entry name" value="S-ADENOSYL-L-METHIONINE-DEPENDENT METHYLTRANSFERASES SUPERFAMILY PROTEIN"/>
    <property type="match status" value="1"/>
</dbReference>
<dbReference type="PANTHER" id="PTHR31760:SF0">
    <property type="entry name" value="S-ADENOSYL-L-METHIONINE-DEPENDENT METHYLTRANSFERASES SUPERFAMILY PROTEIN"/>
    <property type="match status" value="1"/>
</dbReference>
<dbReference type="HAMAP" id="MF_00074">
    <property type="entry name" value="16SrRNA_methyltr_G"/>
    <property type="match status" value="1"/>
</dbReference>
<dbReference type="AlphaFoldDB" id="A0A9X3ZJN5"/>
<dbReference type="EC" id="2.1.1.170" evidence="6"/>
<comment type="similarity">
    <text evidence="6">Belongs to the methyltransferase superfamily. RNA methyltransferase RsmG family.</text>
</comment>
<dbReference type="GO" id="GO:0070043">
    <property type="term" value="F:rRNA (guanine-N7-)-methyltransferase activity"/>
    <property type="evidence" value="ECO:0007669"/>
    <property type="project" value="UniProtKB-UniRule"/>
</dbReference>
<dbReference type="SUPFAM" id="SSF53335">
    <property type="entry name" value="S-adenosyl-L-methionine-dependent methyltransferases"/>
    <property type="match status" value="1"/>
</dbReference>
<dbReference type="PIRSF" id="PIRSF003078">
    <property type="entry name" value="GidB"/>
    <property type="match status" value="1"/>
</dbReference>
<accession>A0A9X3ZJN5</accession>
<name>A0A9X3ZJN5_9HYPH</name>
<feature type="binding site" evidence="6">
    <location>
        <begin position="118"/>
        <end position="119"/>
    </location>
    <ligand>
        <name>S-adenosyl-L-methionine</name>
        <dbReference type="ChEBI" id="CHEBI:59789"/>
    </ligand>
</feature>
<keyword evidence="1 6" id="KW-0963">Cytoplasm</keyword>
<evidence type="ECO:0000313" key="8">
    <source>
        <dbReference type="Proteomes" id="UP001151234"/>
    </source>
</evidence>
<dbReference type="Proteomes" id="UP001151234">
    <property type="component" value="Unassembled WGS sequence"/>
</dbReference>
<evidence type="ECO:0000313" key="7">
    <source>
        <dbReference type="EMBL" id="MDA5400976.1"/>
    </source>
</evidence>
<comment type="function">
    <text evidence="6">Specifically methylates the N7 position of guanine in position 527 of 16S rRNA.</text>
</comment>
<organism evidence="7 8">
    <name type="scientific">Hoeflea prorocentri</name>
    <dbReference type="NCBI Taxonomy" id="1922333"/>
    <lineage>
        <taxon>Bacteria</taxon>
        <taxon>Pseudomonadati</taxon>
        <taxon>Pseudomonadota</taxon>
        <taxon>Alphaproteobacteria</taxon>
        <taxon>Hyphomicrobiales</taxon>
        <taxon>Rhizobiaceae</taxon>
        <taxon>Hoeflea</taxon>
    </lineage>
</organism>
<proteinExistence type="inferred from homology"/>
<sequence length="201" mass="22177">MQSLHPVSRETLRRLEVFVGLFEKWSRSINLAAPSTLPHIWERHILDSAQIFALNPGPKAWLDIGSGGGFPGIVTAVLLCEQGAGHVDLVESNQKKAAFLRRALAETGGRGAVHAIRIEQAQKTLSGFDAVSARAVADLDMVLGYCSSWLEEGATAYFHKGRDYRREIDKARRSWSFDLVEHTSIVDADSVILQISKPVRT</sequence>
<evidence type="ECO:0000256" key="6">
    <source>
        <dbReference type="HAMAP-Rule" id="MF_00074"/>
    </source>
</evidence>
<feature type="binding site" evidence="6">
    <location>
        <position position="70"/>
    </location>
    <ligand>
        <name>S-adenosyl-L-methionine</name>
        <dbReference type="ChEBI" id="CHEBI:59789"/>
    </ligand>
</feature>
<dbReference type="InterPro" id="IPR029063">
    <property type="entry name" value="SAM-dependent_MTases_sf"/>
</dbReference>
<evidence type="ECO:0000256" key="5">
    <source>
        <dbReference type="ARBA" id="ARBA00022691"/>
    </source>
</evidence>
<dbReference type="Gene3D" id="3.40.50.150">
    <property type="entry name" value="Vaccinia Virus protein VP39"/>
    <property type="match status" value="1"/>
</dbReference>
<reference evidence="7" key="1">
    <citation type="submission" date="2022-11" db="EMBL/GenBank/DDBJ databases">
        <title>Draft genome sequence of Hoeflea poritis E7-10 and Hoeflea prorocentri PM5-8, separated from scleractinian coral Porites lutea and marine dinoflagellate.</title>
        <authorList>
            <person name="Zhang G."/>
            <person name="Wei Q."/>
            <person name="Cai L."/>
        </authorList>
    </citation>
    <scope>NUCLEOTIDE SEQUENCE</scope>
    <source>
        <strain evidence="7">PM5-8</strain>
    </source>
</reference>
<comment type="subcellular location">
    <subcellularLocation>
        <location evidence="6">Cytoplasm</location>
    </subcellularLocation>
</comment>
<keyword evidence="5 6" id="KW-0949">S-adenosyl-L-methionine</keyword>
<keyword evidence="4 6" id="KW-0808">Transferase</keyword>
<evidence type="ECO:0000256" key="4">
    <source>
        <dbReference type="ARBA" id="ARBA00022679"/>
    </source>
</evidence>
<comment type="caution">
    <text evidence="6">Lacks conserved residue(s) required for the propagation of feature annotation.</text>
</comment>
<gene>
    <name evidence="6 7" type="primary">rsmG</name>
    <name evidence="7" type="ORF">OQ273_20550</name>
</gene>
<keyword evidence="3 6" id="KW-0489">Methyltransferase</keyword>
<evidence type="ECO:0000256" key="1">
    <source>
        <dbReference type="ARBA" id="ARBA00022490"/>
    </source>
</evidence>
<dbReference type="EMBL" id="JAPJZI010000001">
    <property type="protein sequence ID" value="MDA5400976.1"/>
    <property type="molecule type" value="Genomic_DNA"/>
</dbReference>
<comment type="catalytic activity">
    <reaction evidence="6">
        <text>guanosine(527) in 16S rRNA + S-adenosyl-L-methionine = N(7)-methylguanosine(527) in 16S rRNA + S-adenosyl-L-homocysteine</text>
        <dbReference type="Rhea" id="RHEA:42732"/>
        <dbReference type="Rhea" id="RHEA-COMP:10209"/>
        <dbReference type="Rhea" id="RHEA-COMP:10210"/>
        <dbReference type="ChEBI" id="CHEBI:57856"/>
        <dbReference type="ChEBI" id="CHEBI:59789"/>
        <dbReference type="ChEBI" id="CHEBI:74269"/>
        <dbReference type="ChEBI" id="CHEBI:74480"/>
        <dbReference type="EC" id="2.1.1.170"/>
    </reaction>
</comment>
<evidence type="ECO:0000256" key="2">
    <source>
        <dbReference type="ARBA" id="ARBA00022552"/>
    </source>
</evidence>
<keyword evidence="2 6" id="KW-0698">rRNA processing</keyword>
<comment type="caution">
    <text evidence="7">The sequence shown here is derived from an EMBL/GenBank/DDBJ whole genome shotgun (WGS) entry which is preliminary data.</text>
</comment>
<dbReference type="GO" id="GO:0005829">
    <property type="term" value="C:cytosol"/>
    <property type="evidence" value="ECO:0007669"/>
    <property type="project" value="TreeGrafter"/>
</dbReference>
<dbReference type="InterPro" id="IPR003682">
    <property type="entry name" value="rRNA_ssu_MeTfrase_G"/>
</dbReference>
<dbReference type="Pfam" id="PF02527">
    <property type="entry name" value="GidB"/>
    <property type="match status" value="1"/>
</dbReference>